<dbReference type="EMBL" id="JABEYB010000016">
    <property type="protein sequence ID" value="NNU77845.1"/>
    <property type="molecule type" value="Genomic_DNA"/>
</dbReference>
<dbReference type="GO" id="GO:0004177">
    <property type="term" value="F:aminopeptidase activity"/>
    <property type="evidence" value="ECO:0007669"/>
    <property type="project" value="UniProtKB-EC"/>
</dbReference>
<gene>
    <name evidence="4" type="ORF">HLQ16_18090</name>
</gene>
<dbReference type="SUPFAM" id="SSF53474">
    <property type="entry name" value="alpha/beta-Hydrolases"/>
    <property type="match status" value="1"/>
</dbReference>
<name>A0A7Y3SZD7_9CLOT</name>
<dbReference type="InterPro" id="IPR050266">
    <property type="entry name" value="AB_hydrolase_sf"/>
</dbReference>
<evidence type="ECO:0000259" key="3">
    <source>
        <dbReference type="Pfam" id="PF00561"/>
    </source>
</evidence>
<dbReference type="GO" id="GO:0016020">
    <property type="term" value="C:membrane"/>
    <property type="evidence" value="ECO:0007669"/>
    <property type="project" value="TreeGrafter"/>
</dbReference>
<dbReference type="InterPro" id="IPR000073">
    <property type="entry name" value="AB_hydrolase_1"/>
</dbReference>
<evidence type="ECO:0000256" key="2">
    <source>
        <dbReference type="ARBA" id="ARBA00022801"/>
    </source>
</evidence>
<evidence type="ECO:0000313" key="5">
    <source>
        <dbReference type="Proteomes" id="UP000531659"/>
    </source>
</evidence>
<reference evidence="4 5" key="1">
    <citation type="submission" date="2020-05" db="EMBL/GenBank/DDBJ databases">
        <title>Complete genome of Clostridium estertheticum subspecies estertheticum, isolated from Vacuum packed lamb meat from New Zealand imported to Switzerland.</title>
        <authorList>
            <person name="Wambui J."/>
            <person name="Stevens M.J.A."/>
            <person name="Stephan R."/>
        </authorList>
    </citation>
    <scope>NUCLEOTIDE SEQUENCE [LARGE SCALE GENOMIC DNA]</scope>
    <source>
        <strain evidence="4 5">CEST001</strain>
    </source>
</reference>
<feature type="domain" description="AB hydrolase-1" evidence="3">
    <location>
        <begin position="23"/>
        <end position="286"/>
    </location>
</feature>
<dbReference type="RefSeq" id="WP_171298462.1">
    <property type="nucleotide sequence ID" value="NZ_CP087098.1"/>
</dbReference>
<dbReference type="AlphaFoldDB" id="A0A7Y3SZD7"/>
<evidence type="ECO:0000313" key="4">
    <source>
        <dbReference type="EMBL" id="NNU77845.1"/>
    </source>
</evidence>
<dbReference type="InterPro" id="IPR002410">
    <property type="entry name" value="Peptidase_S33"/>
</dbReference>
<sequence>MVEYYKIRGKDLYTEILGEDSSPVLLFIHGGPGGIGVADFIQYQGDRLSKNFKVIAPDQRGVWRSEAILDEEHISFEDIIEDFEELRKKLHINKWSLLSHSFGGYLAVLYANLYPDSIEYMLYECPSFSFALSERSMLNEAAKELITLGNSALAEDYFKALREIADYRDINKLLMKALNELGANGSNYMWFGSDKQIIERIAMSTNDAKNLWNKSTKTRIKLLKDWRVYNDVFTELSNVNKPSLLIKGKYDPITCEVQTAEFMKRVQDKQVVTFNFSGHYTRIEEPDKYCEVITSYIYNKMK</sequence>
<comment type="similarity">
    <text evidence="1">Belongs to the peptidase S33 family.</text>
</comment>
<accession>A0A7Y3SZD7</accession>
<dbReference type="GO" id="GO:0006508">
    <property type="term" value="P:proteolysis"/>
    <property type="evidence" value="ECO:0007669"/>
    <property type="project" value="InterPro"/>
</dbReference>
<protein>
    <submittedName>
        <fullName evidence="4">Alpha/beta hydrolase</fullName>
    </submittedName>
</protein>
<comment type="caution">
    <text evidence="4">The sequence shown here is derived from an EMBL/GenBank/DDBJ whole genome shotgun (WGS) entry which is preliminary data.</text>
</comment>
<dbReference type="Proteomes" id="UP000531659">
    <property type="component" value="Unassembled WGS sequence"/>
</dbReference>
<dbReference type="Gene3D" id="3.40.50.1820">
    <property type="entry name" value="alpha/beta hydrolase"/>
    <property type="match status" value="1"/>
</dbReference>
<evidence type="ECO:0000256" key="1">
    <source>
        <dbReference type="ARBA" id="ARBA00010088"/>
    </source>
</evidence>
<dbReference type="PRINTS" id="PR00793">
    <property type="entry name" value="PROAMNOPTASE"/>
</dbReference>
<proteinExistence type="inferred from homology"/>
<organism evidence="4 5">
    <name type="scientific">Clostridium estertheticum</name>
    <dbReference type="NCBI Taxonomy" id="238834"/>
    <lineage>
        <taxon>Bacteria</taxon>
        <taxon>Bacillati</taxon>
        <taxon>Bacillota</taxon>
        <taxon>Clostridia</taxon>
        <taxon>Eubacteriales</taxon>
        <taxon>Clostridiaceae</taxon>
        <taxon>Clostridium</taxon>
    </lineage>
</organism>
<keyword evidence="2 4" id="KW-0378">Hydrolase</keyword>
<dbReference type="PANTHER" id="PTHR43798:SF31">
    <property type="entry name" value="AB HYDROLASE SUPERFAMILY PROTEIN YCLE"/>
    <property type="match status" value="1"/>
</dbReference>
<dbReference type="PANTHER" id="PTHR43798">
    <property type="entry name" value="MONOACYLGLYCEROL LIPASE"/>
    <property type="match status" value="1"/>
</dbReference>
<dbReference type="InterPro" id="IPR029058">
    <property type="entry name" value="AB_hydrolase_fold"/>
</dbReference>
<dbReference type="Pfam" id="PF00561">
    <property type="entry name" value="Abhydrolase_1"/>
    <property type="match status" value="1"/>
</dbReference>